<dbReference type="InterPro" id="IPR006524">
    <property type="entry name" value="ArpU-like"/>
</dbReference>
<dbReference type="NCBIfam" id="TIGR01637">
    <property type="entry name" value="phage_arpU"/>
    <property type="match status" value="1"/>
</dbReference>
<sequence>MAFFPEIDIEKTKANAERKLREHRRWRAVASEVGDQKVTATYSFEPRQPHGQPNRPVERLAINRADAISELDAIEFAIGHLFEPSHRRILFDKYIMTYPKSNRQIANELGYEKTQYHDILNAALLAFAELYRDSSLVVEKSEN</sequence>
<dbReference type="EMBL" id="JBEPLO010000021">
    <property type="protein sequence ID" value="MET3558685.1"/>
    <property type="molecule type" value="Genomic_DNA"/>
</dbReference>
<accession>A0ABV2FJD6</accession>
<evidence type="ECO:0000313" key="1">
    <source>
        <dbReference type="EMBL" id="MET3558685.1"/>
    </source>
</evidence>
<keyword evidence="2" id="KW-1185">Reference proteome</keyword>
<reference evidence="1 2" key="1">
    <citation type="submission" date="2024-06" db="EMBL/GenBank/DDBJ databases">
        <title>Genomic Encyclopedia of Type Strains, Phase IV (KMG-IV): sequencing the most valuable type-strain genomes for metagenomic binning, comparative biology and taxonomic classification.</title>
        <authorList>
            <person name="Goeker M."/>
        </authorList>
    </citation>
    <scope>NUCLEOTIDE SEQUENCE [LARGE SCALE GENOMIC DNA]</scope>
    <source>
        <strain evidence="1 2">DSM 28303</strain>
    </source>
</reference>
<name>A0ABV2FJD6_9STRE</name>
<gene>
    <name evidence="1" type="ORF">ABID29_001811</name>
</gene>
<dbReference type="RefSeq" id="WP_354365812.1">
    <property type="nucleotide sequence ID" value="NZ_JBEPLO010000021.1"/>
</dbReference>
<comment type="caution">
    <text evidence="1">The sequence shown here is derived from an EMBL/GenBank/DDBJ whole genome shotgun (WGS) entry which is preliminary data.</text>
</comment>
<evidence type="ECO:0000313" key="2">
    <source>
        <dbReference type="Proteomes" id="UP001549122"/>
    </source>
</evidence>
<dbReference type="Proteomes" id="UP001549122">
    <property type="component" value="Unassembled WGS sequence"/>
</dbReference>
<protein>
    <submittedName>
        <fullName evidence="1">ArpU family phage transcriptional regulator</fullName>
    </submittedName>
</protein>
<proteinExistence type="predicted"/>
<organism evidence="1 2">
    <name type="scientific">Streptococcus rupicaprae</name>
    <dbReference type="NCBI Taxonomy" id="759619"/>
    <lineage>
        <taxon>Bacteria</taxon>
        <taxon>Bacillati</taxon>
        <taxon>Bacillota</taxon>
        <taxon>Bacilli</taxon>
        <taxon>Lactobacillales</taxon>
        <taxon>Streptococcaceae</taxon>
        <taxon>Streptococcus</taxon>
    </lineage>
</organism>